<protein>
    <recommendedName>
        <fullName evidence="4">Transmembrane protein</fullName>
    </recommendedName>
</protein>
<name>A0A8S1KRH3_PARPR</name>
<proteinExistence type="predicted"/>
<evidence type="ECO:0008006" key="4">
    <source>
        <dbReference type="Google" id="ProtNLM"/>
    </source>
</evidence>
<reference evidence="2" key="1">
    <citation type="submission" date="2021-01" db="EMBL/GenBank/DDBJ databases">
        <authorList>
            <consortium name="Genoscope - CEA"/>
            <person name="William W."/>
        </authorList>
    </citation>
    <scope>NUCLEOTIDE SEQUENCE</scope>
</reference>
<accession>A0A8S1KRH3</accession>
<keyword evidence="1" id="KW-0472">Membrane</keyword>
<organism evidence="2 3">
    <name type="scientific">Paramecium primaurelia</name>
    <dbReference type="NCBI Taxonomy" id="5886"/>
    <lineage>
        <taxon>Eukaryota</taxon>
        <taxon>Sar</taxon>
        <taxon>Alveolata</taxon>
        <taxon>Ciliophora</taxon>
        <taxon>Intramacronucleata</taxon>
        <taxon>Oligohymenophorea</taxon>
        <taxon>Peniculida</taxon>
        <taxon>Parameciidae</taxon>
        <taxon>Paramecium</taxon>
    </lineage>
</organism>
<dbReference type="AlphaFoldDB" id="A0A8S1KRH3"/>
<gene>
    <name evidence="2" type="ORF">PPRIM_AZ9-3.1.T0230374</name>
</gene>
<keyword evidence="1" id="KW-1133">Transmembrane helix</keyword>
<keyword evidence="3" id="KW-1185">Reference proteome</keyword>
<sequence length="411" mass="49025">MQKKSDLFSNLLNQFIKSEHQLEDKQQIEFNHYKTQQEQKRINIAKAKILESLQKQQKSNSQTLKTKAQQLFLLIISVQVLPQNYSNIYVIFDQNFNQYQLQDQYQSNINSLSFSGQLLNYSLDSDSIPLFFSQKTYQKLVEINQTYYLVLQIISTYIPGIFLIGYYNQSFDFNYCYKKIFFHNIFLQQIQSQYVLKQIYKVANSIQFEILIVGLKNLYVYIQLQKNISVQSNVTLEQLFSDFLVTYQNIIILILNQDIQIISIDFTNKMTINQQQINKLFNNIQFNPIQIVMNTQLLFSLLFINNIHRVIIIQINENNLLLPITLIWVSFIIKQINLVNQQMNLSYIFNNNQNICFQVWNIQYLPKYYYVKSLYSVNFDNNIKIQYDNKYVTFSNYTVYVYNPSLPQHMS</sequence>
<dbReference type="EMBL" id="CAJJDM010000021">
    <property type="protein sequence ID" value="CAD8055822.1"/>
    <property type="molecule type" value="Genomic_DNA"/>
</dbReference>
<evidence type="ECO:0000313" key="3">
    <source>
        <dbReference type="Proteomes" id="UP000688137"/>
    </source>
</evidence>
<dbReference type="Proteomes" id="UP000688137">
    <property type="component" value="Unassembled WGS sequence"/>
</dbReference>
<feature type="transmembrane region" description="Helical" evidence="1">
    <location>
        <begin position="147"/>
        <end position="167"/>
    </location>
</feature>
<evidence type="ECO:0000313" key="2">
    <source>
        <dbReference type="EMBL" id="CAD8055822.1"/>
    </source>
</evidence>
<keyword evidence="1" id="KW-0812">Transmembrane</keyword>
<dbReference type="OMA" id="IIIQINE"/>
<comment type="caution">
    <text evidence="2">The sequence shown here is derived from an EMBL/GenBank/DDBJ whole genome shotgun (WGS) entry which is preliminary data.</text>
</comment>
<evidence type="ECO:0000256" key="1">
    <source>
        <dbReference type="SAM" id="Phobius"/>
    </source>
</evidence>